<feature type="domain" description="Type II CBASS E2 protein" evidence="1">
    <location>
        <begin position="5"/>
        <end position="111"/>
    </location>
</feature>
<dbReference type="Pfam" id="PF26395">
    <property type="entry name" value="E2-CBASS"/>
    <property type="match status" value="1"/>
</dbReference>
<dbReference type="OrthoDB" id="4736406at2"/>
<dbReference type="Proteomes" id="UP000282028">
    <property type="component" value="Unassembled WGS sequence"/>
</dbReference>
<sequence length="124" mass="14872">MVHSNLNEIIWQGSLQPTELSLSYTVKILYRRNDKQKLKVWVISPALKVREGESKIPHMYEQDRLCLYYPQAREWTPRKWIHKTIVPWICEWLYYYEIWHVTGEWLGGGIHGEADPESEDKEDV</sequence>
<evidence type="ECO:0000259" key="1">
    <source>
        <dbReference type="Pfam" id="PF26395"/>
    </source>
</evidence>
<organism evidence="2 3">
    <name type="scientific">Brevibacillus invocatus</name>
    <dbReference type="NCBI Taxonomy" id="173959"/>
    <lineage>
        <taxon>Bacteria</taxon>
        <taxon>Bacillati</taxon>
        <taxon>Bacillota</taxon>
        <taxon>Bacilli</taxon>
        <taxon>Bacillales</taxon>
        <taxon>Paenibacillaceae</taxon>
        <taxon>Brevibacillus</taxon>
    </lineage>
</organism>
<name>A0A3M8BVT3_9BACL</name>
<protein>
    <recommendedName>
        <fullName evidence="1">Type II CBASS E2 protein domain-containing protein</fullName>
    </recommendedName>
</protein>
<dbReference type="AlphaFoldDB" id="A0A3M8BVT3"/>
<dbReference type="EMBL" id="RHHR01000051">
    <property type="protein sequence ID" value="RNB67542.1"/>
    <property type="molecule type" value="Genomic_DNA"/>
</dbReference>
<accession>A0A3M8BVT3</accession>
<evidence type="ECO:0000313" key="3">
    <source>
        <dbReference type="Proteomes" id="UP000282028"/>
    </source>
</evidence>
<comment type="caution">
    <text evidence="2">The sequence shown here is derived from an EMBL/GenBank/DDBJ whole genome shotgun (WGS) entry which is preliminary data.</text>
</comment>
<gene>
    <name evidence="2" type="ORF">EDM52_22465</name>
</gene>
<keyword evidence="3" id="KW-1185">Reference proteome</keyword>
<dbReference type="InterPro" id="IPR058588">
    <property type="entry name" value="E2-CBASS"/>
</dbReference>
<proteinExistence type="predicted"/>
<reference evidence="2 3" key="1">
    <citation type="submission" date="2018-10" db="EMBL/GenBank/DDBJ databases">
        <title>Phylogenomics of Brevibacillus.</title>
        <authorList>
            <person name="Dunlap C."/>
        </authorList>
    </citation>
    <scope>NUCLEOTIDE SEQUENCE [LARGE SCALE GENOMIC DNA]</scope>
    <source>
        <strain evidence="2 3">JCM 12215</strain>
    </source>
</reference>
<evidence type="ECO:0000313" key="2">
    <source>
        <dbReference type="EMBL" id="RNB67542.1"/>
    </source>
</evidence>